<sequence length="81" mass="8875">MHDSKASMYNPNNSGLSGQPYFTPIVYGNVLERPSVGCDTVIRMPGPGCTWTASMQRSARPRQCPPTLAIASRKARYQTLS</sequence>
<gene>
    <name evidence="1" type="ORF">CSSPTR1EN2_LOCUS11409</name>
</gene>
<proteinExistence type="predicted"/>
<organism evidence="1 2">
    <name type="scientific">Sphagnum troendelagicum</name>
    <dbReference type="NCBI Taxonomy" id="128251"/>
    <lineage>
        <taxon>Eukaryota</taxon>
        <taxon>Viridiplantae</taxon>
        <taxon>Streptophyta</taxon>
        <taxon>Embryophyta</taxon>
        <taxon>Bryophyta</taxon>
        <taxon>Sphagnophytina</taxon>
        <taxon>Sphagnopsida</taxon>
        <taxon>Sphagnales</taxon>
        <taxon>Sphagnaceae</taxon>
        <taxon>Sphagnum</taxon>
    </lineage>
</organism>
<name>A0ABP0U4N7_9BRYO</name>
<accession>A0ABP0U4N7</accession>
<reference evidence="1" key="1">
    <citation type="submission" date="2024-02" db="EMBL/GenBank/DDBJ databases">
        <authorList>
            <consortium name="ELIXIR-Norway"/>
            <consortium name="Elixir Norway"/>
        </authorList>
    </citation>
    <scope>NUCLEOTIDE SEQUENCE</scope>
</reference>
<evidence type="ECO:0000313" key="2">
    <source>
        <dbReference type="Proteomes" id="UP001497512"/>
    </source>
</evidence>
<evidence type="ECO:0000313" key="1">
    <source>
        <dbReference type="EMBL" id="CAK9212783.1"/>
    </source>
</evidence>
<keyword evidence="2" id="KW-1185">Reference proteome</keyword>
<dbReference type="EMBL" id="OZ019911">
    <property type="protein sequence ID" value="CAK9212783.1"/>
    <property type="molecule type" value="Genomic_DNA"/>
</dbReference>
<dbReference type="Proteomes" id="UP001497512">
    <property type="component" value="Chromosome 19"/>
</dbReference>
<protein>
    <submittedName>
        <fullName evidence="1">Uncharacterized protein</fullName>
    </submittedName>
</protein>